<gene>
    <name evidence="14" type="ORF">ACIPEN_02650</name>
</gene>
<comment type="subunit">
    <text evidence="4">The accessory proteins ExbB and ExbD seem to form a complex with TonB.</text>
</comment>
<feature type="transmembrane region" description="Helical" evidence="13">
    <location>
        <begin position="22"/>
        <end position="42"/>
    </location>
</feature>
<keyword evidence="11 13" id="KW-0472">Membrane</keyword>
<evidence type="ECO:0000256" key="9">
    <source>
        <dbReference type="ARBA" id="ARBA00022927"/>
    </source>
</evidence>
<accession>A0ABW8EV59</accession>
<evidence type="ECO:0000256" key="10">
    <source>
        <dbReference type="ARBA" id="ARBA00022989"/>
    </source>
</evidence>
<evidence type="ECO:0000256" key="8">
    <source>
        <dbReference type="ARBA" id="ARBA00022692"/>
    </source>
</evidence>
<evidence type="ECO:0000256" key="5">
    <source>
        <dbReference type="ARBA" id="ARBA00022448"/>
    </source>
</evidence>
<sequence>MAINTGAPSGSDDDAPMLEMNMTPLIDVMLVLIIMFIITIPIQNHMVELNMPAPAPAVQPPRLPQTQTIDVTVDGTLLWNGVILAGRAELEEKLGEVARQADQDEVHIRPNKLAPYRVVAAVLAATQRAGVIKLGLVGNEQFLDS</sequence>
<keyword evidence="8 12" id="KW-0812">Transmembrane</keyword>
<dbReference type="Proteomes" id="UP001617427">
    <property type="component" value="Unassembled WGS sequence"/>
</dbReference>
<evidence type="ECO:0000256" key="12">
    <source>
        <dbReference type="RuleBase" id="RU003879"/>
    </source>
</evidence>
<keyword evidence="9 12" id="KW-0653">Protein transport</keyword>
<evidence type="ECO:0000256" key="2">
    <source>
        <dbReference type="ARBA" id="ARBA00004249"/>
    </source>
</evidence>
<dbReference type="Pfam" id="PF02472">
    <property type="entry name" value="ExbD"/>
    <property type="match status" value="1"/>
</dbReference>
<evidence type="ECO:0000256" key="7">
    <source>
        <dbReference type="ARBA" id="ARBA00022519"/>
    </source>
</evidence>
<keyword evidence="6" id="KW-1003">Cell membrane</keyword>
<evidence type="ECO:0000256" key="11">
    <source>
        <dbReference type="ARBA" id="ARBA00023136"/>
    </source>
</evidence>
<dbReference type="PANTHER" id="PTHR30558">
    <property type="entry name" value="EXBD MEMBRANE COMPONENT OF PMF-DRIVEN MACROMOLECULE IMPORT SYSTEM"/>
    <property type="match status" value="1"/>
</dbReference>
<dbReference type="InterPro" id="IPR003400">
    <property type="entry name" value="ExbD"/>
</dbReference>
<dbReference type="PANTHER" id="PTHR30558:SF12">
    <property type="entry name" value="BIOPOLYMER TRANSPORT PROTEIN EXBD"/>
    <property type="match status" value="1"/>
</dbReference>
<proteinExistence type="inferred from homology"/>
<evidence type="ECO:0000256" key="6">
    <source>
        <dbReference type="ARBA" id="ARBA00022475"/>
    </source>
</evidence>
<comment type="function">
    <text evidence="1">Involved in the TonB-dependent energy-dependent transport of various receptor-bound substrates.</text>
</comment>
<comment type="caution">
    <text evidence="14">The sequence shown here is derived from an EMBL/GenBank/DDBJ whole genome shotgun (WGS) entry which is preliminary data.</text>
</comment>
<keyword evidence="10 13" id="KW-1133">Transmembrane helix</keyword>
<name>A0ABW8EV59_9BURK</name>
<evidence type="ECO:0000256" key="3">
    <source>
        <dbReference type="ARBA" id="ARBA00005811"/>
    </source>
</evidence>
<reference evidence="14 15" key="1">
    <citation type="submission" date="2024-10" db="EMBL/GenBank/DDBJ databases">
        <title>The Natural Products Discovery Center: Release of the First 8490 Sequenced Strains for Exploring Actinobacteria Biosynthetic Diversity.</title>
        <authorList>
            <person name="Kalkreuter E."/>
            <person name="Kautsar S.A."/>
            <person name="Yang D."/>
            <person name="Bader C.D."/>
            <person name="Teijaro C.N."/>
            <person name="Fluegel L."/>
            <person name="Davis C.M."/>
            <person name="Simpson J.R."/>
            <person name="Lauterbach L."/>
            <person name="Steele A.D."/>
            <person name="Gui C."/>
            <person name="Meng S."/>
            <person name="Li G."/>
            <person name="Viehrig K."/>
            <person name="Ye F."/>
            <person name="Su P."/>
            <person name="Kiefer A.F."/>
            <person name="Nichols A."/>
            <person name="Cepeda A.J."/>
            <person name="Yan W."/>
            <person name="Fan B."/>
            <person name="Jiang Y."/>
            <person name="Adhikari A."/>
            <person name="Zheng C.-J."/>
            <person name="Schuster L."/>
            <person name="Cowan T.M."/>
            <person name="Smanski M.J."/>
            <person name="Chevrette M.G."/>
            <person name="De Carvalho L.P.S."/>
            <person name="Shen B."/>
        </authorList>
    </citation>
    <scope>NUCLEOTIDE SEQUENCE [LARGE SCALE GENOMIC DNA]</scope>
    <source>
        <strain evidence="14 15">NPDC087045</strain>
    </source>
</reference>
<keyword evidence="7" id="KW-0997">Cell inner membrane</keyword>
<organism evidence="14 15">
    <name type="scientific">Herbaspirillum chlorophenolicum</name>
    <dbReference type="NCBI Taxonomy" id="211589"/>
    <lineage>
        <taxon>Bacteria</taxon>
        <taxon>Pseudomonadati</taxon>
        <taxon>Pseudomonadota</taxon>
        <taxon>Betaproteobacteria</taxon>
        <taxon>Burkholderiales</taxon>
        <taxon>Oxalobacteraceae</taxon>
        <taxon>Herbaspirillum</taxon>
    </lineage>
</organism>
<keyword evidence="5 12" id="KW-0813">Transport</keyword>
<evidence type="ECO:0000256" key="4">
    <source>
        <dbReference type="ARBA" id="ARBA00011471"/>
    </source>
</evidence>
<evidence type="ECO:0000313" key="14">
    <source>
        <dbReference type="EMBL" id="MFJ3044708.1"/>
    </source>
</evidence>
<evidence type="ECO:0000256" key="13">
    <source>
        <dbReference type="SAM" id="Phobius"/>
    </source>
</evidence>
<evidence type="ECO:0000256" key="1">
    <source>
        <dbReference type="ARBA" id="ARBA00003540"/>
    </source>
</evidence>
<comment type="subcellular location">
    <subcellularLocation>
        <location evidence="2">Cell inner membrane</location>
        <topology evidence="2">Single-pass type II membrane protein</topology>
    </subcellularLocation>
    <subcellularLocation>
        <location evidence="12">Cell membrane</location>
        <topology evidence="12">Single-pass type II membrane protein</topology>
    </subcellularLocation>
</comment>
<comment type="similarity">
    <text evidence="3 12">Belongs to the ExbD/TolR family.</text>
</comment>
<dbReference type="Gene3D" id="3.30.420.270">
    <property type="match status" value="1"/>
</dbReference>
<protein>
    <submittedName>
        <fullName evidence="14">ExbD/TolR family protein</fullName>
    </submittedName>
</protein>
<dbReference type="RefSeq" id="WP_050468556.1">
    <property type="nucleotide sequence ID" value="NZ_JBIUZV010000001.1"/>
</dbReference>
<keyword evidence="15" id="KW-1185">Reference proteome</keyword>
<dbReference type="EMBL" id="JBIUZV010000001">
    <property type="protein sequence ID" value="MFJ3044708.1"/>
    <property type="molecule type" value="Genomic_DNA"/>
</dbReference>
<evidence type="ECO:0000313" key="15">
    <source>
        <dbReference type="Proteomes" id="UP001617427"/>
    </source>
</evidence>